<dbReference type="SUPFAM" id="SSF53383">
    <property type="entry name" value="PLP-dependent transferases"/>
    <property type="match status" value="1"/>
</dbReference>
<dbReference type="InterPro" id="IPR015422">
    <property type="entry name" value="PyrdxlP-dep_Trfase_small"/>
</dbReference>
<feature type="domain" description="HTH gntR-type" evidence="6">
    <location>
        <begin position="8"/>
        <end position="76"/>
    </location>
</feature>
<dbReference type="InterPro" id="IPR000524">
    <property type="entry name" value="Tscrpt_reg_HTH_GntR"/>
</dbReference>
<evidence type="ECO:0000256" key="3">
    <source>
        <dbReference type="ARBA" id="ARBA00023015"/>
    </source>
</evidence>
<dbReference type="InterPro" id="IPR036390">
    <property type="entry name" value="WH_DNA-bd_sf"/>
</dbReference>
<dbReference type="EMBL" id="JACBAZ010000009">
    <property type="protein sequence ID" value="NWK57286.1"/>
    <property type="molecule type" value="Genomic_DNA"/>
</dbReference>
<dbReference type="InterPro" id="IPR036388">
    <property type="entry name" value="WH-like_DNA-bd_sf"/>
</dbReference>
<dbReference type="Gene3D" id="3.90.1150.10">
    <property type="entry name" value="Aspartate Aminotransferase, domain 1"/>
    <property type="match status" value="1"/>
</dbReference>
<dbReference type="SMART" id="SM00345">
    <property type="entry name" value="HTH_GNTR"/>
    <property type="match status" value="1"/>
</dbReference>
<dbReference type="Pfam" id="PF00392">
    <property type="entry name" value="GntR"/>
    <property type="match status" value="1"/>
</dbReference>
<comment type="similarity">
    <text evidence="1">In the C-terminal section; belongs to the class-I pyridoxal-phosphate-dependent aminotransferase family.</text>
</comment>
<organism evidence="7 8">
    <name type="scientific">Oceaniferula marina</name>
    <dbReference type="NCBI Taxonomy" id="2748318"/>
    <lineage>
        <taxon>Bacteria</taxon>
        <taxon>Pseudomonadati</taxon>
        <taxon>Verrucomicrobiota</taxon>
        <taxon>Verrucomicrobiia</taxon>
        <taxon>Verrucomicrobiales</taxon>
        <taxon>Verrucomicrobiaceae</taxon>
        <taxon>Oceaniferula</taxon>
    </lineage>
</organism>
<dbReference type="PROSITE" id="PS50949">
    <property type="entry name" value="HTH_GNTR"/>
    <property type="match status" value="1"/>
</dbReference>
<dbReference type="CDD" id="cd07377">
    <property type="entry name" value="WHTH_GntR"/>
    <property type="match status" value="1"/>
</dbReference>
<keyword evidence="7" id="KW-0808">Transferase</keyword>
<reference evidence="7 8" key="1">
    <citation type="submission" date="2020-07" db="EMBL/GenBank/DDBJ databases">
        <title>Roseicoccus Jingziensis gen. nov., sp. nov., isolated from coastal seawater.</title>
        <authorList>
            <person name="Feng X."/>
        </authorList>
    </citation>
    <scope>NUCLEOTIDE SEQUENCE [LARGE SCALE GENOMIC DNA]</scope>
    <source>
        <strain evidence="7 8">N1E253</strain>
    </source>
</reference>
<evidence type="ECO:0000259" key="6">
    <source>
        <dbReference type="PROSITE" id="PS50949"/>
    </source>
</evidence>
<evidence type="ECO:0000313" key="8">
    <source>
        <dbReference type="Proteomes" id="UP000557872"/>
    </source>
</evidence>
<evidence type="ECO:0000256" key="1">
    <source>
        <dbReference type="ARBA" id="ARBA00005384"/>
    </source>
</evidence>
<dbReference type="Pfam" id="PF00155">
    <property type="entry name" value="Aminotran_1_2"/>
    <property type="match status" value="1"/>
</dbReference>
<dbReference type="GO" id="GO:0030170">
    <property type="term" value="F:pyridoxal phosphate binding"/>
    <property type="evidence" value="ECO:0007669"/>
    <property type="project" value="InterPro"/>
</dbReference>
<dbReference type="GO" id="GO:0003700">
    <property type="term" value="F:DNA-binding transcription factor activity"/>
    <property type="evidence" value="ECO:0007669"/>
    <property type="project" value="InterPro"/>
</dbReference>
<dbReference type="CDD" id="cd00609">
    <property type="entry name" value="AAT_like"/>
    <property type="match status" value="1"/>
</dbReference>
<keyword evidence="7" id="KW-0032">Aminotransferase</keyword>
<evidence type="ECO:0000256" key="2">
    <source>
        <dbReference type="ARBA" id="ARBA00022898"/>
    </source>
</evidence>
<dbReference type="GO" id="GO:0008483">
    <property type="term" value="F:transaminase activity"/>
    <property type="evidence" value="ECO:0007669"/>
    <property type="project" value="UniProtKB-KW"/>
</dbReference>
<gene>
    <name evidence="7" type="ORF">HW115_16815</name>
</gene>
<keyword evidence="8" id="KW-1185">Reference proteome</keyword>
<dbReference type="Gene3D" id="3.40.640.10">
    <property type="entry name" value="Type I PLP-dependent aspartate aminotransferase-like (Major domain)"/>
    <property type="match status" value="1"/>
</dbReference>
<evidence type="ECO:0000256" key="5">
    <source>
        <dbReference type="ARBA" id="ARBA00023163"/>
    </source>
</evidence>
<dbReference type="PANTHER" id="PTHR46577:SF2">
    <property type="entry name" value="TRANSCRIPTIONAL REGULATORY PROTEIN"/>
    <property type="match status" value="1"/>
</dbReference>
<dbReference type="InterPro" id="IPR015424">
    <property type="entry name" value="PyrdxlP-dep_Trfase"/>
</dbReference>
<keyword evidence="4" id="KW-0238">DNA-binding</keyword>
<dbReference type="RefSeq" id="WP_227021609.1">
    <property type="nucleotide sequence ID" value="NZ_JACBAZ010000009.1"/>
</dbReference>
<dbReference type="InterPro" id="IPR015421">
    <property type="entry name" value="PyrdxlP-dep_Trfase_major"/>
</dbReference>
<evidence type="ECO:0000256" key="4">
    <source>
        <dbReference type="ARBA" id="ARBA00023125"/>
    </source>
</evidence>
<accession>A0A851GIW7</accession>
<keyword evidence="2" id="KW-0663">Pyridoxal phosphate</keyword>
<keyword evidence="3" id="KW-0805">Transcription regulation</keyword>
<dbReference type="InterPro" id="IPR004839">
    <property type="entry name" value="Aminotransferase_I/II_large"/>
</dbReference>
<dbReference type="GO" id="GO:0003677">
    <property type="term" value="F:DNA binding"/>
    <property type="evidence" value="ECO:0007669"/>
    <property type="project" value="UniProtKB-KW"/>
</dbReference>
<dbReference type="InterPro" id="IPR051446">
    <property type="entry name" value="HTH_trans_reg/aminotransferase"/>
</dbReference>
<dbReference type="PANTHER" id="PTHR46577">
    <property type="entry name" value="HTH-TYPE TRANSCRIPTIONAL REGULATORY PROTEIN GABR"/>
    <property type="match status" value="1"/>
</dbReference>
<comment type="caution">
    <text evidence="7">The sequence shown here is derived from an EMBL/GenBank/DDBJ whole genome shotgun (WGS) entry which is preliminary data.</text>
</comment>
<dbReference type="Gene3D" id="1.10.10.10">
    <property type="entry name" value="Winged helix-like DNA-binding domain superfamily/Winged helix DNA-binding domain"/>
    <property type="match status" value="1"/>
</dbReference>
<dbReference type="AlphaFoldDB" id="A0A851GIW7"/>
<name>A0A851GIW7_9BACT</name>
<proteinExistence type="inferred from homology"/>
<evidence type="ECO:0000313" key="7">
    <source>
        <dbReference type="EMBL" id="NWK57286.1"/>
    </source>
</evidence>
<keyword evidence="5" id="KW-0804">Transcription</keyword>
<dbReference type="Proteomes" id="UP000557872">
    <property type="component" value="Unassembled WGS sequence"/>
</dbReference>
<dbReference type="SUPFAM" id="SSF46785">
    <property type="entry name" value="Winged helix' DNA-binding domain"/>
    <property type="match status" value="1"/>
</dbReference>
<sequence>MITSDSSIPMYRQMADNLEHLIDSGTFRAGEKIPSVRQMSKDHRVSISTVMEAYALLEDRGCIEGRSRSGYYVKARLDAWDRIPELQEHENRPVDVSSVSIFEAMVNAVHRPEVVPFGAATPGDLACPNARLSSIGQALARKHGAAAYGYTVAPGRMDVRVQISKRCLTAGVDVAPSEIITTVGAVEALELALKATTRCGDVVMVETPTYFGLLAMIREQGLQAIEVPMHAETGVDIEAVAESLRTHDVKACLVQPNYHNPMGSVMPDANKKALVKMCAEAGVALIEDDINAELHFGEERPVSLKAYDREGGVIQCSSFSKSLSPGLRVGWIIPGKYYDQVKALKTGKVQATCTLSEMIAAEFLKMGGYDRHLRRVRTLYQNQLQQIRQAVFEQFPDGTRITAPSGGYLLWAELPTSVDTDKLAVEALQKNISIVPGSLCSATSRYGHAVRINCGHPLDERLEEALRVLGRLASRLL</sequence>
<protein>
    <submittedName>
        <fullName evidence="7">PLP-dependent aminotransferase family protein</fullName>
    </submittedName>
</protein>